<organism evidence="1 2">
    <name type="scientific">Steinernema carpocapsae</name>
    <name type="common">Entomopathogenic nematode</name>
    <dbReference type="NCBI Taxonomy" id="34508"/>
    <lineage>
        <taxon>Eukaryota</taxon>
        <taxon>Metazoa</taxon>
        <taxon>Ecdysozoa</taxon>
        <taxon>Nematoda</taxon>
        <taxon>Chromadorea</taxon>
        <taxon>Rhabditida</taxon>
        <taxon>Tylenchina</taxon>
        <taxon>Panagrolaimomorpha</taxon>
        <taxon>Strongyloidoidea</taxon>
        <taxon>Steinernematidae</taxon>
        <taxon>Steinernema</taxon>
    </lineage>
</organism>
<comment type="caution">
    <text evidence="1">The sequence shown here is derived from an EMBL/GenBank/DDBJ whole genome shotgun (WGS) entry which is preliminary data.</text>
</comment>
<gene>
    <name evidence="1" type="ORF">L596_019653</name>
</gene>
<evidence type="ECO:0000313" key="1">
    <source>
        <dbReference type="EMBL" id="TKR72151.1"/>
    </source>
</evidence>
<dbReference type="EMBL" id="AZBU02000006">
    <property type="protein sequence ID" value="TKR72151.1"/>
    <property type="molecule type" value="Genomic_DNA"/>
</dbReference>
<reference evidence="1 2" key="1">
    <citation type="journal article" date="2015" name="Genome Biol.">
        <title>Comparative genomics of Steinernema reveals deeply conserved gene regulatory networks.</title>
        <authorList>
            <person name="Dillman A.R."/>
            <person name="Macchietto M."/>
            <person name="Porter C.F."/>
            <person name="Rogers A."/>
            <person name="Williams B."/>
            <person name="Antoshechkin I."/>
            <person name="Lee M.M."/>
            <person name="Goodwin Z."/>
            <person name="Lu X."/>
            <person name="Lewis E.E."/>
            <person name="Goodrich-Blair H."/>
            <person name="Stock S.P."/>
            <person name="Adams B.J."/>
            <person name="Sternberg P.W."/>
            <person name="Mortazavi A."/>
        </authorList>
    </citation>
    <scope>NUCLEOTIDE SEQUENCE [LARGE SCALE GENOMIC DNA]</scope>
    <source>
        <strain evidence="1 2">ALL</strain>
    </source>
</reference>
<evidence type="ECO:0000313" key="2">
    <source>
        <dbReference type="Proteomes" id="UP000298663"/>
    </source>
</evidence>
<name>A0A4U5MR85_STECR</name>
<dbReference type="AlphaFoldDB" id="A0A4U5MR85"/>
<accession>A0A4U5MR85</accession>
<dbReference type="Proteomes" id="UP000298663">
    <property type="component" value="Unassembled WGS sequence"/>
</dbReference>
<sequence>MRYRYVTGHMRTREIWAPELQFLDEFGKAPKENRAIDTVVPEDQPNHLPEDVTKVLKPISQSRLEEKRQLHH</sequence>
<proteinExistence type="predicted"/>
<protein>
    <submittedName>
        <fullName evidence="1">Uncharacterized protein</fullName>
    </submittedName>
</protein>
<keyword evidence="2" id="KW-1185">Reference proteome</keyword>
<reference evidence="1 2" key="2">
    <citation type="journal article" date="2019" name="G3 (Bethesda)">
        <title>Hybrid Assembly of the Genome of the Entomopathogenic Nematode Steinernema carpocapsae Identifies the X-Chromosome.</title>
        <authorList>
            <person name="Serra L."/>
            <person name="Macchietto M."/>
            <person name="Macias-Munoz A."/>
            <person name="McGill C.J."/>
            <person name="Rodriguez I.M."/>
            <person name="Rodriguez B."/>
            <person name="Murad R."/>
            <person name="Mortazavi A."/>
        </authorList>
    </citation>
    <scope>NUCLEOTIDE SEQUENCE [LARGE SCALE GENOMIC DNA]</scope>
    <source>
        <strain evidence="1 2">ALL</strain>
    </source>
</reference>